<dbReference type="GO" id="GO:0046982">
    <property type="term" value="F:protein heterodimerization activity"/>
    <property type="evidence" value="ECO:0007669"/>
    <property type="project" value="InterPro"/>
</dbReference>
<gene>
    <name evidence="1" type="ORF">CK203_103863</name>
</gene>
<protein>
    <submittedName>
        <fullName evidence="1">Uncharacterized protein</fullName>
    </submittedName>
</protein>
<organism evidence="1 2">
    <name type="scientific">Vitis vinifera</name>
    <name type="common">Grape</name>
    <dbReference type="NCBI Taxonomy" id="29760"/>
    <lineage>
        <taxon>Eukaryota</taxon>
        <taxon>Viridiplantae</taxon>
        <taxon>Streptophyta</taxon>
        <taxon>Embryophyta</taxon>
        <taxon>Tracheophyta</taxon>
        <taxon>Spermatophyta</taxon>
        <taxon>Magnoliopsida</taxon>
        <taxon>eudicotyledons</taxon>
        <taxon>Gunneridae</taxon>
        <taxon>Pentapetalae</taxon>
        <taxon>rosids</taxon>
        <taxon>Vitales</taxon>
        <taxon>Vitaceae</taxon>
        <taxon>Viteae</taxon>
        <taxon>Vitis</taxon>
    </lineage>
</organism>
<dbReference type="AlphaFoldDB" id="A0A438C6L3"/>
<accession>A0A438C6L3</accession>
<dbReference type="EMBL" id="QGNW01002509">
    <property type="protein sequence ID" value="RVW18894.1"/>
    <property type="molecule type" value="Genomic_DNA"/>
</dbReference>
<dbReference type="Gene3D" id="1.10.20.10">
    <property type="entry name" value="Histone, subunit A"/>
    <property type="match status" value="1"/>
</dbReference>
<reference evidence="1 2" key="1">
    <citation type="journal article" date="2018" name="PLoS Genet.">
        <title>Population sequencing reveals clonal diversity and ancestral inbreeding in the grapevine cultivar Chardonnay.</title>
        <authorList>
            <person name="Roach M.J."/>
            <person name="Johnson D.L."/>
            <person name="Bohlmann J."/>
            <person name="van Vuuren H.J."/>
            <person name="Jones S.J."/>
            <person name="Pretorius I.S."/>
            <person name="Schmidt S.A."/>
            <person name="Borneman A.R."/>
        </authorList>
    </citation>
    <scope>NUCLEOTIDE SEQUENCE [LARGE SCALE GENOMIC DNA]</scope>
    <source>
        <strain evidence="2">cv. Chardonnay</strain>
        <tissue evidence="1">Leaf</tissue>
    </source>
</reference>
<evidence type="ECO:0000313" key="1">
    <source>
        <dbReference type="EMBL" id="RVW18894.1"/>
    </source>
</evidence>
<dbReference type="Proteomes" id="UP000288805">
    <property type="component" value="Unassembled WGS sequence"/>
</dbReference>
<evidence type="ECO:0000313" key="2">
    <source>
        <dbReference type="Proteomes" id="UP000288805"/>
    </source>
</evidence>
<dbReference type="InterPro" id="IPR009072">
    <property type="entry name" value="Histone-fold"/>
</dbReference>
<sequence>MFEFASSRSHLAEVHDFLSLPSASMLPHYQQTMHLDGEEGSYYLLMQQERIVVIDLSCYLIDFKGQHALPLARIKRIMKANRNVKVGKCIHVF</sequence>
<proteinExistence type="predicted"/>
<name>A0A438C6L3_VITVI</name>
<comment type="caution">
    <text evidence="1">The sequence shown here is derived from an EMBL/GenBank/DDBJ whole genome shotgun (WGS) entry which is preliminary data.</text>
</comment>